<dbReference type="EMBL" id="KE346369">
    <property type="protein sequence ID" value="KJE95657.1"/>
    <property type="molecule type" value="Genomic_DNA"/>
</dbReference>
<protein>
    <recommendedName>
        <fullName evidence="3">LTD domain-containing protein</fullName>
    </recommendedName>
</protein>
<organism evidence="4 5">
    <name type="scientific">Capsaspora owczarzaki (strain ATCC 30864)</name>
    <dbReference type="NCBI Taxonomy" id="595528"/>
    <lineage>
        <taxon>Eukaryota</taxon>
        <taxon>Filasterea</taxon>
        <taxon>Capsaspora</taxon>
    </lineage>
</organism>
<dbReference type="InterPro" id="IPR001322">
    <property type="entry name" value="Lamin_tail_dom"/>
</dbReference>
<evidence type="ECO:0000313" key="4">
    <source>
        <dbReference type="EMBL" id="KJE95657.1"/>
    </source>
</evidence>
<evidence type="ECO:0000259" key="3">
    <source>
        <dbReference type="PROSITE" id="PS51841"/>
    </source>
</evidence>
<feature type="domain" description="LTD" evidence="3">
    <location>
        <begin position="1474"/>
        <end position="1667"/>
    </location>
</feature>
<evidence type="ECO:0000256" key="1">
    <source>
        <dbReference type="SAM" id="MobiDB-lite"/>
    </source>
</evidence>
<name>A0A0D2VVZ4_CAPO3</name>
<dbReference type="SUPFAM" id="SSF74853">
    <property type="entry name" value="Lamin A/C globular tail domain"/>
    <property type="match status" value="1"/>
</dbReference>
<keyword evidence="2" id="KW-1133">Transmembrane helix</keyword>
<dbReference type="Proteomes" id="UP000008743">
    <property type="component" value="Unassembled WGS sequence"/>
</dbReference>
<proteinExistence type="predicted"/>
<feature type="region of interest" description="Disordered" evidence="1">
    <location>
        <begin position="1227"/>
        <end position="1299"/>
    </location>
</feature>
<dbReference type="PROSITE" id="PS51841">
    <property type="entry name" value="LTD"/>
    <property type="match status" value="1"/>
</dbReference>
<evidence type="ECO:0000256" key="2">
    <source>
        <dbReference type="SAM" id="Phobius"/>
    </source>
</evidence>
<keyword evidence="2" id="KW-0472">Membrane</keyword>
<keyword evidence="2" id="KW-0812">Transmembrane</keyword>
<reference evidence="5" key="1">
    <citation type="submission" date="2011-02" db="EMBL/GenBank/DDBJ databases">
        <title>The Genome Sequence of Capsaspora owczarzaki ATCC 30864.</title>
        <authorList>
            <person name="Russ C."/>
            <person name="Cuomo C."/>
            <person name="Burger G."/>
            <person name="Gray M.W."/>
            <person name="Holland P.W.H."/>
            <person name="King N."/>
            <person name="Lang F.B.F."/>
            <person name="Roger A.J."/>
            <person name="Ruiz-Trillo I."/>
            <person name="Young S.K."/>
            <person name="Zeng Q."/>
            <person name="Gargeya S."/>
            <person name="Alvarado L."/>
            <person name="Berlin A."/>
            <person name="Chapman S.B."/>
            <person name="Chen Z."/>
            <person name="Freedman E."/>
            <person name="Gellesch M."/>
            <person name="Goldberg J."/>
            <person name="Griggs A."/>
            <person name="Gujja S."/>
            <person name="Heilman E."/>
            <person name="Heiman D."/>
            <person name="Howarth C."/>
            <person name="Mehta T."/>
            <person name="Neiman D."/>
            <person name="Pearson M."/>
            <person name="Roberts A."/>
            <person name="Saif S."/>
            <person name="Shea T."/>
            <person name="Shenoy N."/>
            <person name="Sisk P."/>
            <person name="Stolte C."/>
            <person name="Sykes S."/>
            <person name="White J."/>
            <person name="Yandava C."/>
            <person name="Haas B."/>
            <person name="Nusbaum C."/>
            <person name="Birren B."/>
        </authorList>
    </citation>
    <scope>NUCLEOTIDE SEQUENCE</scope>
    <source>
        <strain evidence="5">ATCC 30864</strain>
    </source>
</reference>
<evidence type="ECO:0000313" key="5">
    <source>
        <dbReference type="Proteomes" id="UP000008743"/>
    </source>
</evidence>
<accession>A0A0D2VVZ4</accession>
<feature type="compositionally biased region" description="Low complexity" evidence="1">
    <location>
        <begin position="1227"/>
        <end position="1281"/>
    </location>
</feature>
<sequence length="2024" mass="207007">MMRFRDRRDLALNVLATAEQRRRVSLPFALPRTVAMTVALTVALLACLFDPSNADCTDLRIVEILNRPASTATQYIQLFNSNRLHAIALNGLTLGHVSGGTSEIMSSDVIIPPLGCALLGSNNGSSNGNVKLDHVWSTFSLASTTTETIQLSLYSTTCTSVSIGTGASSWPTSTQGTSYVIRDYNLAPTGSNWELSPSAWTGSLTNKGSPGVCQQFSMAATRAAIITEFTPVASASVRPRSYIKLFNSATVSLNLANVKLRDENSLVNSFTAAAVLPPMSCSLLSGSSSTTTNGNITGYIATYDSVWWLYDGDTVRLSAAITPAELIGQSVSFTTGWPSRGTYASYILKDYRNTGDTASLWRAGTVSWPGSNAWSGGNTGYGEPYQCPYVQQSACSTIVITEFMYNPDMIDSNEIPGEYIRVMNKGSSSVSMTGIDNIYGADFDNVIGFALTNSGMTITISIGQSGDANYEVCSSVTYGTSGAWPGSTTTNGKAFQLRDPTLDPASANSWILATTPVASTVGSNSGSPVCAARQAASAASSASKAVTSMASIASFASIAATSKASMASASVASAASTSLALAATAASKASTSVASVASSAARAASTSLALAATAASTSLASGASSASKAATSLASIASLSAKAASCTDLRIVEILNRPASTATQYIQLFNSNRLHAIALNGLTLGHVSGGTSEIMSSDVIIPPLGCALLGSNNGSSNGNVKLDHVWSTFSLASTTTETIQLSLYSTTCTSVSIGTGASSWPTSTQGTSYVIRDYNLAPTGSNWELSPSAWTGSLTNKGSPGVCQQFSMAATRAAIITEFTPVASASVRPRSYIKLFNSATVSLNLANVKLRDENSLVNSFTAAAVLPPMSCSLLSGSSSTTTNGNITGYIATYDSVWWLYDGDTVRLSAAITPAELIGQSVSFTTGWPSRGTYASYILKDYRNTGDTASLWRAGTVSWPGSNAWSGGYTGYGEPYQCPYVQQSACSTIVITEFMYNPDMTDSFEAPGEYIKVMNKGSSSISMTGMYFNNQPILNPVVLSPGGCASFGGNSAGFNIYGVTFVDYLGFSLLNTSMTVNISIGQPGDANYELRHPTLDPALPNSWVLATTPVASTEGSNFGSPGCAARESASAASAASTSLASFALAATAASKASTSVASVASSAARAASTSLALAATAASTSLASGASFASKAATSLASIASLSAKAASESSASVASIENLVAHTSDASSELDVSSSNTEPGVSSPVAPSSVVNPPSSNPLSSSASSRLSSTAHRSSSASAHTTRAFIVPGDPNADKSSSSSAIPIAAGAGAGVVVLCIVILVLVVLYRKRQAKRKHQYDHRSNEPAQVESVHNPLFTASVSSSNLGTQGRTTRPSENIALQSMDPAYDDLHPKSVGRDSVVYASPAAVGKNKEHEALYEQITRPDGTRESMSSAGYAKPTSTLRKPSLYRVCSMPDAYAHTLLSAAVLFLVLSAKTTQVSAVACPSSDLIINEVLIDCSGSDDDCEYVKFFNRGPTAIDLAGLTLLATRVGQTPPTNSTFTFATNTLVQPFDCAVAASPGATAKIGIALDISMGSPWLASIVFGQGTSDNTLILLAGSTVCWSIPYSTLPKVTAKSAILTNNQADFTNPANWASFSGSTFGTGTNSGTPFCHIASQIRSAATSYFYPSVTSAASVLAASVKSAASASAASVTSAASVSAASVTSAASISAISAYQAVTSASVVSVASATSASAASVAAVESASSASVVELFSASSASVHQALINADSSASVLQQSVLSVEAVEASVASVSSASAASASAVSAESASSVAVEQSIESAASVAEVESIASVSSASVVEQSSVSAVAASASSVSVVEQSSLSAVAASSAAAAAAAANQDDSDSNSAAIIGGVVGGLAGLCLILILVIVLLVRRGRKGKPQPNPEGVITNQLFENPIANHASYQSEANSSYDVLSAPAGGKEYNPAFLEGSPIYDDLNAPPQTFTNPAHEASIPSNAYDDVGHKQPNTTYAEPNAIIYQTLVHSGNSGN</sequence>
<feature type="region of interest" description="Disordered" evidence="1">
    <location>
        <begin position="1978"/>
        <end position="2003"/>
    </location>
</feature>
<keyword evidence="5" id="KW-1185">Reference proteome</keyword>
<gene>
    <name evidence="4" type="ORF">CAOG_009944</name>
</gene>
<dbReference type="InParanoid" id="A0A0D2VVZ4"/>
<feature type="transmembrane region" description="Helical" evidence="2">
    <location>
        <begin position="1301"/>
        <end position="1326"/>
    </location>
</feature>
<dbReference type="InterPro" id="IPR036415">
    <property type="entry name" value="Lamin_tail_dom_sf"/>
</dbReference>
<feature type="transmembrane region" description="Helical" evidence="2">
    <location>
        <begin position="1883"/>
        <end position="1907"/>
    </location>
</feature>